<sequence>MGASPGFVTTEPELAPKRLTSIFEDRLNQQDVDEFRHEILHNALVLALVPVSSPSNCGAGPGRSMSNVSLAATGGAERWEGGD</sequence>
<dbReference type="AlphaFoldDB" id="M5RAC1"/>
<protein>
    <submittedName>
        <fullName evidence="2">Uncharacterized protein</fullName>
    </submittedName>
</protein>
<feature type="region of interest" description="Disordered" evidence="1">
    <location>
        <begin position="56"/>
        <end position="83"/>
    </location>
</feature>
<dbReference type="EMBL" id="ANOG01001011">
    <property type="protein sequence ID" value="EMI16011.1"/>
    <property type="molecule type" value="Genomic_DNA"/>
</dbReference>
<evidence type="ECO:0000313" key="3">
    <source>
        <dbReference type="Proteomes" id="UP000011991"/>
    </source>
</evidence>
<keyword evidence="3" id="KW-1185">Reference proteome</keyword>
<evidence type="ECO:0000256" key="1">
    <source>
        <dbReference type="SAM" id="MobiDB-lite"/>
    </source>
</evidence>
<reference evidence="2 3" key="1">
    <citation type="journal article" date="2013" name="Mar. Genomics">
        <title>Expression of sulfatases in Rhodopirellula baltica and the diversity of sulfatases in the genus Rhodopirellula.</title>
        <authorList>
            <person name="Wegner C.E."/>
            <person name="Richter-Heitmann T."/>
            <person name="Klindworth A."/>
            <person name="Klockow C."/>
            <person name="Richter M."/>
            <person name="Achstetter T."/>
            <person name="Glockner F.O."/>
            <person name="Harder J."/>
        </authorList>
    </citation>
    <scope>NUCLEOTIDE SEQUENCE [LARGE SCALE GENOMIC DNA]</scope>
    <source>
        <strain evidence="2 3">SM1</strain>
    </source>
</reference>
<organism evidence="2 3">
    <name type="scientific">Rhodopirellula maiorica SM1</name>
    <dbReference type="NCBI Taxonomy" id="1265738"/>
    <lineage>
        <taxon>Bacteria</taxon>
        <taxon>Pseudomonadati</taxon>
        <taxon>Planctomycetota</taxon>
        <taxon>Planctomycetia</taxon>
        <taxon>Pirellulales</taxon>
        <taxon>Pirellulaceae</taxon>
        <taxon>Novipirellula</taxon>
    </lineage>
</organism>
<evidence type="ECO:0000313" key="2">
    <source>
        <dbReference type="EMBL" id="EMI16011.1"/>
    </source>
</evidence>
<accession>M5RAC1</accession>
<proteinExistence type="predicted"/>
<comment type="caution">
    <text evidence="2">The sequence shown here is derived from an EMBL/GenBank/DDBJ whole genome shotgun (WGS) entry which is preliminary data.</text>
</comment>
<gene>
    <name evidence="2" type="ORF">RMSM_07069</name>
</gene>
<name>M5RAC1_9BACT</name>
<dbReference type="Proteomes" id="UP000011991">
    <property type="component" value="Unassembled WGS sequence"/>
</dbReference>